<dbReference type="Proteomes" id="UP000238801">
    <property type="component" value="Unassembled WGS sequence"/>
</dbReference>
<dbReference type="Pfam" id="PF02310">
    <property type="entry name" value="B12-binding"/>
    <property type="match status" value="1"/>
</dbReference>
<reference evidence="2 3" key="1">
    <citation type="submission" date="2018-03" db="EMBL/GenBank/DDBJ databases">
        <title>Genomic Encyclopedia of Archaeal and Bacterial Type Strains, Phase II (KMG-II): from individual species to whole genera.</title>
        <authorList>
            <person name="Goeker M."/>
        </authorList>
    </citation>
    <scope>NUCLEOTIDE SEQUENCE [LARGE SCALE GENOMIC DNA]</scope>
    <source>
        <strain evidence="2 3">DSM 29318</strain>
    </source>
</reference>
<dbReference type="EMBL" id="PVTT01000002">
    <property type="protein sequence ID" value="PRY93236.1"/>
    <property type="molecule type" value="Genomic_DNA"/>
</dbReference>
<keyword evidence="3" id="KW-1185">Reference proteome</keyword>
<dbReference type="SUPFAM" id="SSF52242">
    <property type="entry name" value="Cobalamin (vitamin B12)-binding domain"/>
    <property type="match status" value="1"/>
</dbReference>
<accession>A0A2T0X2R5</accession>
<dbReference type="GO" id="GO:0046872">
    <property type="term" value="F:metal ion binding"/>
    <property type="evidence" value="ECO:0007669"/>
    <property type="project" value="InterPro"/>
</dbReference>
<protein>
    <submittedName>
        <fullName evidence="2">B12 binding protein</fullName>
    </submittedName>
</protein>
<comment type="caution">
    <text evidence="2">The sequence shown here is derived from an EMBL/GenBank/DDBJ whole genome shotgun (WGS) entry which is preliminary data.</text>
</comment>
<evidence type="ECO:0000259" key="1">
    <source>
        <dbReference type="Pfam" id="PF02310"/>
    </source>
</evidence>
<gene>
    <name evidence="2" type="ORF">BCF33_2103</name>
</gene>
<name>A0A2T0X2R5_9RHOB</name>
<dbReference type="AlphaFoldDB" id="A0A2T0X2R5"/>
<proteinExistence type="predicted"/>
<feature type="domain" description="B12-binding" evidence="1">
    <location>
        <begin position="129"/>
        <end position="239"/>
    </location>
</feature>
<sequence length="261" mass="27023">MLDDQALSTDNPRARNGAEALARGVIPILAGRARRRTDRIVAGRLLVAAASPDPRAIGRTASDLLAEGVTASAILDHAIPAAARALGEDWCRDRSSFAAVTVGCMRLQSLIRPLEKPRPDFGGPNAPSAIVVLRKGRQHALGAAVAASQLRRAGVGTVAALGRPDIETLELVRHGRFGMIALSLPCGTDLESETRFIRSLRAAAPGASIVAGGSAVEGGEAAALATLGVDHAGTNIVEAARRCGLISAEPIPLPLPKGWMR</sequence>
<dbReference type="InterPro" id="IPR036724">
    <property type="entry name" value="Cobalamin-bd_sf"/>
</dbReference>
<organism evidence="2 3">
    <name type="scientific">Hasllibacter halocynthiae</name>
    <dbReference type="NCBI Taxonomy" id="595589"/>
    <lineage>
        <taxon>Bacteria</taxon>
        <taxon>Pseudomonadati</taxon>
        <taxon>Pseudomonadota</taxon>
        <taxon>Alphaproteobacteria</taxon>
        <taxon>Rhodobacterales</taxon>
        <taxon>Roseobacteraceae</taxon>
        <taxon>Hasllibacter</taxon>
    </lineage>
</organism>
<evidence type="ECO:0000313" key="2">
    <source>
        <dbReference type="EMBL" id="PRY93236.1"/>
    </source>
</evidence>
<dbReference type="Gene3D" id="3.40.50.280">
    <property type="entry name" value="Cobalamin-binding domain"/>
    <property type="match status" value="1"/>
</dbReference>
<evidence type="ECO:0000313" key="3">
    <source>
        <dbReference type="Proteomes" id="UP000238801"/>
    </source>
</evidence>
<dbReference type="OrthoDB" id="5498228at2"/>
<dbReference type="InterPro" id="IPR006158">
    <property type="entry name" value="Cobalamin-bd"/>
</dbReference>
<dbReference type="GO" id="GO:0031419">
    <property type="term" value="F:cobalamin binding"/>
    <property type="evidence" value="ECO:0007669"/>
    <property type="project" value="InterPro"/>
</dbReference>
<dbReference type="RefSeq" id="WP_158259407.1">
    <property type="nucleotide sequence ID" value="NZ_PVTT01000002.1"/>
</dbReference>